<feature type="signal peptide" evidence="2">
    <location>
        <begin position="1"/>
        <end position="19"/>
    </location>
</feature>
<evidence type="ECO:0000256" key="1">
    <source>
        <dbReference type="SAM" id="MobiDB-lite"/>
    </source>
</evidence>
<feature type="region of interest" description="Disordered" evidence="1">
    <location>
        <begin position="291"/>
        <end position="336"/>
    </location>
</feature>
<evidence type="ECO:0008006" key="4">
    <source>
        <dbReference type="Google" id="ProtNLM"/>
    </source>
</evidence>
<reference evidence="3" key="1">
    <citation type="submission" date="2020-01" db="EMBL/GenBank/DDBJ databases">
        <authorList>
            <person name="Meier V. D."/>
            <person name="Meier V D."/>
        </authorList>
    </citation>
    <scope>NUCLEOTIDE SEQUENCE</scope>
    <source>
        <strain evidence="3">HLG_WM_MAG_10</strain>
    </source>
</reference>
<dbReference type="AlphaFoldDB" id="A0A6S6SIX8"/>
<name>A0A6S6SIX8_9BACT</name>
<protein>
    <recommendedName>
        <fullName evidence="4">Outer membrane protein beta-barrel domain-containing protein</fullName>
    </recommendedName>
</protein>
<keyword evidence="2" id="KW-0732">Signal</keyword>
<evidence type="ECO:0000256" key="2">
    <source>
        <dbReference type="SAM" id="SignalP"/>
    </source>
</evidence>
<evidence type="ECO:0000313" key="3">
    <source>
        <dbReference type="EMBL" id="CAA6808398.1"/>
    </source>
</evidence>
<proteinExistence type="predicted"/>
<accession>A0A6S6SIX8</accession>
<feature type="chain" id="PRO_5028130134" description="Outer membrane protein beta-barrel domain-containing protein" evidence="2">
    <location>
        <begin position="20"/>
        <end position="336"/>
    </location>
</feature>
<dbReference type="EMBL" id="CACVAQ010000141">
    <property type="protein sequence ID" value="CAA6808398.1"/>
    <property type="molecule type" value="Genomic_DNA"/>
</dbReference>
<sequence>MKTIVILLFLLLGLNPLQAQDSNDEPLTGKKGEVILPQKGDIGVGVNLVPFFYWMGNSFNANANNTYASDDKFFSVFGNSVIIGKYMLTDKAALRLAWGINFGNTTKSEYVQDDASNDPSVMVEDSYTLNWSRASLALGYEMRKGKRRLQGFWGVDLRISYNKENDHSYSYGNGYSLSNLVPTSYDWGTNLNSNKRTLSHTGSNVWGVGLRGFVGFEYYIAPKVCIGAEFGWGLMYQHTLAATVSEEYYNPVSQELAIEQNYIAATNAVSAGVDNFDGTVYLMFFFNRGDGTNSSSKPGKSKPKKEKSGKEKSGKEKTDKNAGKKSGKRVIGNSRF</sequence>
<feature type="compositionally biased region" description="Basic and acidic residues" evidence="1">
    <location>
        <begin position="306"/>
        <end position="322"/>
    </location>
</feature>
<gene>
    <name evidence="3" type="ORF">HELGO_WM35291</name>
</gene>
<organism evidence="3">
    <name type="scientific">uncultured Aureispira sp</name>
    <dbReference type="NCBI Taxonomy" id="1331704"/>
    <lineage>
        <taxon>Bacteria</taxon>
        <taxon>Pseudomonadati</taxon>
        <taxon>Bacteroidota</taxon>
        <taxon>Saprospiria</taxon>
        <taxon>Saprospirales</taxon>
        <taxon>Saprospiraceae</taxon>
        <taxon>Aureispira</taxon>
        <taxon>environmental samples</taxon>
    </lineage>
</organism>